<evidence type="ECO:0000313" key="3">
    <source>
        <dbReference type="Proteomes" id="UP000608850"/>
    </source>
</evidence>
<proteinExistence type="predicted"/>
<keyword evidence="3" id="KW-1185">Reference proteome</keyword>
<dbReference type="SUPFAM" id="SSF52402">
    <property type="entry name" value="Adenine nucleotide alpha hydrolases-like"/>
    <property type="match status" value="1"/>
</dbReference>
<gene>
    <name evidence="2" type="ORF">GCM10009021_21910</name>
</gene>
<evidence type="ECO:0000259" key="1">
    <source>
        <dbReference type="Pfam" id="PF00582"/>
    </source>
</evidence>
<dbReference type="InterPro" id="IPR014729">
    <property type="entry name" value="Rossmann-like_a/b/a_fold"/>
</dbReference>
<sequence>MQRGLIVVEETPAHADLLREAEEHARGADAPLTVMTFATERDVGEGVEKFEALGGVEGITYDDEEEFIDAAEDALSEYVERVLGDTEISYDVVVEVIDGGYGTATLAAADDHGADHVFITGRRRSPTGKAIFGDWIQRVLLGFGGFVTVQTREKEET</sequence>
<protein>
    <submittedName>
        <fullName evidence="2">Universal stress protein UspA</fullName>
    </submittedName>
</protein>
<dbReference type="InterPro" id="IPR006016">
    <property type="entry name" value="UspA"/>
</dbReference>
<accession>A0A830GD46</accession>
<evidence type="ECO:0000313" key="2">
    <source>
        <dbReference type="EMBL" id="GGN20421.1"/>
    </source>
</evidence>
<dbReference type="Gene3D" id="3.40.50.620">
    <property type="entry name" value="HUPs"/>
    <property type="match status" value="1"/>
</dbReference>
<comment type="caution">
    <text evidence="2">The sequence shown here is derived from an EMBL/GenBank/DDBJ whole genome shotgun (WGS) entry which is preliminary data.</text>
</comment>
<organism evidence="2 3">
    <name type="scientific">Halarchaeum nitratireducens</name>
    <dbReference type="NCBI Taxonomy" id="489913"/>
    <lineage>
        <taxon>Archaea</taxon>
        <taxon>Methanobacteriati</taxon>
        <taxon>Methanobacteriota</taxon>
        <taxon>Stenosarchaea group</taxon>
        <taxon>Halobacteria</taxon>
        <taxon>Halobacteriales</taxon>
        <taxon>Halobacteriaceae</taxon>
    </lineage>
</organism>
<dbReference type="OrthoDB" id="307404at2157"/>
<feature type="domain" description="UspA" evidence="1">
    <location>
        <begin position="5"/>
        <end position="140"/>
    </location>
</feature>
<dbReference type="EMBL" id="BMOQ01000006">
    <property type="protein sequence ID" value="GGN20421.1"/>
    <property type="molecule type" value="Genomic_DNA"/>
</dbReference>
<dbReference type="Proteomes" id="UP000608850">
    <property type="component" value="Unassembled WGS sequence"/>
</dbReference>
<dbReference type="RefSeq" id="WP_188878996.1">
    <property type="nucleotide sequence ID" value="NZ_BMOQ01000006.1"/>
</dbReference>
<reference evidence="2 3" key="1">
    <citation type="journal article" date="2019" name="Int. J. Syst. Evol. Microbiol.">
        <title>The Global Catalogue of Microorganisms (GCM) 10K type strain sequencing project: providing services to taxonomists for standard genome sequencing and annotation.</title>
        <authorList>
            <consortium name="The Broad Institute Genomics Platform"/>
            <consortium name="The Broad Institute Genome Sequencing Center for Infectious Disease"/>
            <person name="Wu L."/>
            <person name="Ma J."/>
        </authorList>
    </citation>
    <scope>NUCLEOTIDE SEQUENCE [LARGE SCALE GENOMIC DNA]</scope>
    <source>
        <strain evidence="2 3">JCM 16331</strain>
    </source>
</reference>
<dbReference type="Pfam" id="PF00582">
    <property type="entry name" value="Usp"/>
    <property type="match status" value="1"/>
</dbReference>
<name>A0A830GD46_9EURY</name>
<dbReference type="AlphaFoldDB" id="A0A830GD46"/>